<organism evidence="1">
    <name type="scientific">marine sediment metagenome</name>
    <dbReference type="NCBI Taxonomy" id="412755"/>
    <lineage>
        <taxon>unclassified sequences</taxon>
        <taxon>metagenomes</taxon>
        <taxon>ecological metagenomes</taxon>
    </lineage>
</organism>
<dbReference type="EMBL" id="BARU01032084">
    <property type="protein sequence ID" value="GAH66999.1"/>
    <property type="molecule type" value="Genomic_DNA"/>
</dbReference>
<sequence length="96" mass="11203">MPNRFDFTPMEPSLGPPLPKGINILWPQFMRKRTETERAARHRALYGEEPPAERKRLGPRMETMPEFLRSWLPCLPPGPPLPRWMAVKMRGAGRRL</sequence>
<comment type="caution">
    <text evidence="1">The sequence shown here is derived from an EMBL/GenBank/DDBJ whole genome shotgun (WGS) entry which is preliminary data.</text>
</comment>
<protein>
    <submittedName>
        <fullName evidence="1">Uncharacterized protein</fullName>
    </submittedName>
</protein>
<evidence type="ECO:0000313" key="1">
    <source>
        <dbReference type="EMBL" id="GAH66999.1"/>
    </source>
</evidence>
<accession>X1ILN1</accession>
<dbReference type="AlphaFoldDB" id="X1ILN1"/>
<name>X1ILN1_9ZZZZ</name>
<gene>
    <name evidence="1" type="ORF">S03H2_50642</name>
</gene>
<reference evidence="1" key="1">
    <citation type="journal article" date="2014" name="Front. Microbiol.">
        <title>High frequency of phylogenetically diverse reductive dehalogenase-homologous genes in deep subseafloor sedimentary metagenomes.</title>
        <authorList>
            <person name="Kawai M."/>
            <person name="Futagami T."/>
            <person name="Toyoda A."/>
            <person name="Takaki Y."/>
            <person name="Nishi S."/>
            <person name="Hori S."/>
            <person name="Arai W."/>
            <person name="Tsubouchi T."/>
            <person name="Morono Y."/>
            <person name="Uchiyama I."/>
            <person name="Ito T."/>
            <person name="Fujiyama A."/>
            <person name="Inagaki F."/>
            <person name="Takami H."/>
        </authorList>
    </citation>
    <scope>NUCLEOTIDE SEQUENCE</scope>
    <source>
        <strain evidence="1">Expedition CK06-06</strain>
    </source>
</reference>
<proteinExistence type="predicted"/>